<name>A0AA86R6B7_9EUKA</name>
<sequence length="128" mass="14541">MVVSNMFQLQIQITIAADTNYVCNGTTKRSTRFNCNSTSDLELHLIWQCESYIVDTTSYTDTHGHEAILNSTFCNILQIRLIPPQLVAKNQRVLHHLNNAEMSGNKYLKQNFMKTLTSQVQFGGTTLL</sequence>
<comment type="caution">
    <text evidence="1">The sequence shown here is derived from an EMBL/GenBank/DDBJ whole genome shotgun (WGS) entry which is preliminary data.</text>
</comment>
<dbReference type="EMBL" id="CAXDID020000557">
    <property type="protein sequence ID" value="CAL6102599.1"/>
    <property type="molecule type" value="Genomic_DNA"/>
</dbReference>
<evidence type="ECO:0000313" key="3">
    <source>
        <dbReference type="Proteomes" id="UP001642409"/>
    </source>
</evidence>
<gene>
    <name evidence="1" type="ORF">HINF_LOCUS60124</name>
    <name evidence="2" type="ORF">HINF_LOCUS71742</name>
</gene>
<proteinExistence type="predicted"/>
<accession>A0AA86R6B7</accession>
<reference evidence="2 3" key="2">
    <citation type="submission" date="2024-07" db="EMBL/GenBank/DDBJ databases">
        <authorList>
            <person name="Akdeniz Z."/>
        </authorList>
    </citation>
    <scope>NUCLEOTIDE SEQUENCE [LARGE SCALE GENOMIC DNA]</scope>
</reference>
<keyword evidence="3" id="KW-1185">Reference proteome</keyword>
<reference evidence="1" key="1">
    <citation type="submission" date="2023-06" db="EMBL/GenBank/DDBJ databases">
        <authorList>
            <person name="Kurt Z."/>
        </authorList>
    </citation>
    <scope>NUCLEOTIDE SEQUENCE</scope>
</reference>
<dbReference type="Proteomes" id="UP001642409">
    <property type="component" value="Unassembled WGS sequence"/>
</dbReference>
<protein>
    <submittedName>
        <fullName evidence="2">Hypothetical_protein</fullName>
    </submittedName>
</protein>
<dbReference type="AlphaFoldDB" id="A0AA86R6B7"/>
<dbReference type="EMBL" id="CATOUU010001110">
    <property type="protein sequence ID" value="CAI9972479.1"/>
    <property type="molecule type" value="Genomic_DNA"/>
</dbReference>
<evidence type="ECO:0000313" key="1">
    <source>
        <dbReference type="EMBL" id="CAI9972479.1"/>
    </source>
</evidence>
<organism evidence="1">
    <name type="scientific">Hexamita inflata</name>
    <dbReference type="NCBI Taxonomy" id="28002"/>
    <lineage>
        <taxon>Eukaryota</taxon>
        <taxon>Metamonada</taxon>
        <taxon>Diplomonadida</taxon>
        <taxon>Hexamitidae</taxon>
        <taxon>Hexamitinae</taxon>
        <taxon>Hexamita</taxon>
    </lineage>
</organism>
<evidence type="ECO:0000313" key="2">
    <source>
        <dbReference type="EMBL" id="CAL6102599.1"/>
    </source>
</evidence>